<dbReference type="InterPro" id="IPR015422">
    <property type="entry name" value="PyrdxlP-dep_Trfase_small"/>
</dbReference>
<keyword evidence="5" id="KW-1185">Reference proteome</keyword>
<dbReference type="Gene3D" id="3.40.640.10">
    <property type="entry name" value="Type I PLP-dependent aspartate aminotransferase-like (Major domain)"/>
    <property type="match status" value="1"/>
</dbReference>
<sequence length="436" mass="47618">MKQLHEQAHLNGRPLKPESLMMSYGFKPEWSEGAIKCPIFQTSTFVFNSAEEGKAFFELAYGLRQPAPEEEMGLIYSRLNNPSLEILEDRLTLWDGAEDAASFASGMAAISTSLLALLKPGDVVLHSEPVYGGSDFFLKQVLPRFGITAEGFDLHTTPEQLQERAAALGEKLAVLFVETPANPTNRLFDLQACAAAARRGGTAQRPCRVLVDNTFLGPVFQHPLRHGADLVIYSATKFLGGHSDLIAGAVLGSKALMKEVRAMRTFMGTMCDPNTGWMLMRSLETLKLRMERAAQSARVIADWLREHAQVTRTYYLGHLQDDPAQQAIFEQQCLSAGSMISFDIAGGEAEAFQFLNSLKLIKLAVSLGGTESLAEHPASMTHSDIEPATQREMGITASMVRLSIGVEDAHDLIADLDQAFNQVQQQAVAPVAALHA</sequence>
<evidence type="ECO:0000256" key="2">
    <source>
        <dbReference type="ARBA" id="ARBA00022898"/>
    </source>
</evidence>
<dbReference type="PANTHER" id="PTHR11808:SF86">
    <property type="entry name" value="METHIONINE GAMMA-LYASE"/>
    <property type="match status" value="1"/>
</dbReference>
<dbReference type="CDD" id="cd00614">
    <property type="entry name" value="CGS_like"/>
    <property type="match status" value="1"/>
</dbReference>
<protein>
    <submittedName>
        <fullName evidence="4">Cystathionine gamma-synthase family protein</fullName>
    </submittedName>
</protein>
<comment type="cofactor">
    <cofactor evidence="1 3">
        <name>pyridoxal 5'-phosphate</name>
        <dbReference type="ChEBI" id="CHEBI:597326"/>
    </cofactor>
</comment>
<reference evidence="5" key="1">
    <citation type="journal article" date="2019" name="Int. J. Syst. Evol. Microbiol.">
        <title>The Global Catalogue of Microorganisms (GCM) 10K type strain sequencing project: providing services to taxonomists for standard genome sequencing and annotation.</title>
        <authorList>
            <consortium name="The Broad Institute Genomics Platform"/>
            <consortium name="The Broad Institute Genome Sequencing Center for Infectious Disease"/>
            <person name="Wu L."/>
            <person name="Ma J."/>
        </authorList>
    </citation>
    <scope>NUCLEOTIDE SEQUENCE [LARGE SCALE GENOMIC DNA]</scope>
    <source>
        <strain evidence="5">JCM 17924</strain>
    </source>
</reference>
<dbReference type="InterPro" id="IPR000277">
    <property type="entry name" value="Cys/Met-Metab_PyrdxlP-dep_enz"/>
</dbReference>
<evidence type="ECO:0000313" key="4">
    <source>
        <dbReference type="EMBL" id="GAA4372185.1"/>
    </source>
</evidence>
<dbReference type="PROSITE" id="PS00868">
    <property type="entry name" value="CYS_MET_METAB_PP"/>
    <property type="match status" value="1"/>
</dbReference>
<evidence type="ECO:0000313" key="5">
    <source>
        <dbReference type="Proteomes" id="UP001500454"/>
    </source>
</evidence>
<proteinExistence type="inferred from homology"/>
<name>A0ABP8IU92_9BACT</name>
<dbReference type="RefSeq" id="WP_345220435.1">
    <property type="nucleotide sequence ID" value="NZ_BAABHA010000001.1"/>
</dbReference>
<evidence type="ECO:0000256" key="1">
    <source>
        <dbReference type="ARBA" id="ARBA00001933"/>
    </source>
</evidence>
<dbReference type="NCBIfam" id="NF005455">
    <property type="entry name" value="PRK07049.1"/>
    <property type="match status" value="1"/>
</dbReference>
<dbReference type="PIRSF" id="PIRSF001434">
    <property type="entry name" value="CGS"/>
    <property type="match status" value="1"/>
</dbReference>
<organism evidence="4 5">
    <name type="scientific">Hymenobacter koreensis</name>
    <dbReference type="NCBI Taxonomy" id="1084523"/>
    <lineage>
        <taxon>Bacteria</taxon>
        <taxon>Pseudomonadati</taxon>
        <taxon>Bacteroidota</taxon>
        <taxon>Cytophagia</taxon>
        <taxon>Cytophagales</taxon>
        <taxon>Hymenobacteraceae</taxon>
        <taxon>Hymenobacter</taxon>
    </lineage>
</organism>
<dbReference type="SUPFAM" id="SSF53383">
    <property type="entry name" value="PLP-dependent transferases"/>
    <property type="match status" value="1"/>
</dbReference>
<dbReference type="Proteomes" id="UP001500454">
    <property type="component" value="Unassembled WGS sequence"/>
</dbReference>
<accession>A0ABP8IU92</accession>
<keyword evidence="2 3" id="KW-0663">Pyridoxal phosphate</keyword>
<dbReference type="EMBL" id="BAABHA010000001">
    <property type="protein sequence ID" value="GAA4372185.1"/>
    <property type="molecule type" value="Genomic_DNA"/>
</dbReference>
<comment type="similarity">
    <text evidence="3">Belongs to the trans-sulfuration enzymes family.</text>
</comment>
<dbReference type="PANTHER" id="PTHR11808">
    <property type="entry name" value="TRANS-SULFURATION ENZYME FAMILY MEMBER"/>
    <property type="match status" value="1"/>
</dbReference>
<dbReference type="Pfam" id="PF01053">
    <property type="entry name" value="Cys_Met_Meta_PP"/>
    <property type="match status" value="1"/>
</dbReference>
<dbReference type="Gene3D" id="3.90.1150.10">
    <property type="entry name" value="Aspartate Aminotransferase, domain 1"/>
    <property type="match status" value="1"/>
</dbReference>
<dbReference type="InterPro" id="IPR015421">
    <property type="entry name" value="PyrdxlP-dep_Trfase_major"/>
</dbReference>
<evidence type="ECO:0000256" key="3">
    <source>
        <dbReference type="RuleBase" id="RU362118"/>
    </source>
</evidence>
<comment type="caution">
    <text evidence="4">The sequence shown here is derived from an EMBL/GenBank/DDBJ whole genome shotgun (WGS) entry which is preliminary data.</text>
</comment>
<dbReference type="InterPro" id="IPR015424">
    <property type="entry name" value="PyrdxlP-dep_Trfase"/>
</dbReference>
<dbReference type="InterPro" id="IPR054542">
    <property type="entry name" value="Cys_met_metab_PP"/>
</dbReference>
<gene>
    <name evidence="4" type="ORF">GCM10023186_01370</name>
</gene>